<organism evidence="10 11">
    <name type="scientific">Caerostris darwini</name>
    <dbReference type="NCBI Taxonomy" id="1538125"/>
    <lineage>
        <taxon>Eukaryota</taxon>
        <taxon>Metazoa</taxon>
        <taxon>Ecdysozoa</taxon>
        <taxon>Arthropoda</taxon>
        <taxon>Chelicerata</taxon>
        <taxon>Arachnida</taxon>
        <taxon>Araneae</taxon>
        <taxon>Araneomorphae</taxon>
        <taxon>Entelegynae</taxon>
        <taxon>Araneoidea</taxon>
        <taxon>Araneidae</taxon>
        <taxon>Caerostris</taxon>
    </lineage>
</organism>
<evidence type="ECO:0000256" key="1">
    <source>
        <dbReference type="ARBA" id="ARBA00006432"/>
    </source>
</evidence>
<evidence type="ECO:0000313" key="10">
    <source>
        <dbReference type="EMBL" id="GIY45103.1"/>
    </source>
</evidence>
<dbReference type="Gene3D" id="3.30.300.30">
    <property type="match status" value="1"/>
</dbReference>
<dbReference type="NCBIfam" id="TIGR01217">
    <property type="entry name" value="ac_ac_CoA_syn"/>
    <property type="match status" value="1"/>
</dbReference>
<proteinExistence type="inferred from homology"/>
<keyword evidence="7" id="KW-0443">Lipid metabolism</keyword>
<dbReference type="SUPFAM" id="SSF56801">
    <property type="entry name" value="Acetyl-CoA synthetase-like"/>
    <property type="match status" value="1"/>
</dbReference>
<evidence type="ECO:0000256" key="6">
    <source>
        <dbReference type="ARBA" id="ARBA00022840"/>
    </source>
</evidence>
<comment type="subcellular location">
    <subcellularLocation>
        <location evidence="7">Cytoplasm</location>
        <location evidence="7">Cytosol</location>
    </subcellularLocation>
</comment>
<dbReference type="Proteomes" id="UP001054837">
    <property type="component" value="Unassembled WGS sequence"/>
</dbReference>
<dbReference type="Pfam" id="PF16177">
    <property type="entry name" value="ACAS_N"/>
    <property type="match status" value="1"/>
</dbReference>
<dbReference type="GO" id="GO:0006631">
    <property type="term" value="P:fatty acid metabolic process"/>
    <property type="evidence" value="ECO:0007669"/>
    <property type="project" value="UniProtKB-UniRule"/>
</dbReference>
<comment type="catalytic activity">
    <reaction evidence="7">
        <text>acetoacetate + ATP + CoA = acetoacetyl-CoA + AMP + diphosphate</text>
        <dbReference type="Rhea" id="RHEA:16117"/>
        <dbReference type="ChEBI" id="CHEBI:13705"/>
        <dbReference type="ChEBI" id="CHEBI:30616"/>
        <dbReference type="ChEBI" id="CHEBI:33019"/>
        <dbReference type="ChEBI" id="CHEBI:57286"/>
        <dbReference type="ChEBI" id="CHEBI:57287"/>
        <dbReference type="ChEBI" id="CHEBI:456215"/>
        <dbReference type="EC" id="6.2.1.16"/>
    </reaction>
</comment>
<feature type="domain" description="AMP-dependent synthetase/ligase" evidence="8">
    <location>
        <begin position="101"/>
        <end position="487"/>
    </location>
</feature>
<dbReference type="InterPro" id="IPR005914">
    <property type="entry name" value="Acac_CoA_synth"/>
</dbReference>
<keyword evidence="7" id="KW-0963">Cytoplasm</keyword>
<evidence type="ECO:0000256" key="7">
    <source>
        <dbReference type="RuleBase" id="RU367019"/>
    </source>
</evidence>
<dbReference type="GO" id="GO:0005524">
    <property type="term" value="F:ATP binding"/>
    <property type="evidence" value="ECO:0007669"/>
    <property type="project" value="UniProtKB-UniRule"/>
</dbReference>
<evidence type="ECO:0000259" key="8">
    <source>
        <dbReference type="Pfam" id="PF00501"/>
    </source>
</evidence>
<dbReference type="GO" id="GO:0005829">
    <property type="term" value="C:cytosol"/>
    <property type="evidence" value="ECO:0007669"/>
    <property type="project" value="UniProtKB-SubCell"/>
</dbReference>
<keyword evidence="4 7" id="KW-0436">Ligase</keyword>
<evidence type="ECO:0000256" key="2">
    <source>
        <dbReference type="ARBA" id="ARBA00012988"/>
    </source>
</evidence>
<dbReference type="PANTHER" id="PTHR42921">
    <property type="entry name" value="ACETOACETYL-COA SYNTHETASE"/>
    <property type="match status" value="1"/>
</dbReference>
<feature type="domain" description="Acetyl-coenzyme A synthetase N-terminal" evidence="9">
    <location>
        <begin position="41"/>
        <end position="97"/>
    </location>
</feature>
<dbReference type="GO" id="GO:0030729">
    <property type="term" value="F:acetoacetate-CoA ligase activity"/>
    <property type="evidence" value="ECO:0007669"/>
    <property type="project" value="UniProtKB-UniRule"/>
</dbReference>
<dbReference type="EMBL" id="BPLQ01009592">
    <property type="protein sequence ID" value="GIY45103.1"/>
    <property type="molecule type" value="Genomic_DNA"/>
</dbReference>
<sequence length="664" mass="75083">MFQPSISEAQLIWEPKEHNGKVMKKLKKIIEDKYNVKLDGYEEFHKWSIDNLSEFWAEMWDFLGIICSERFHTVVDLEVPMHEAKWYEGAKLNYAENLLKYRDDKIAMVQDGEDSAAETITYAQMYENSKLYAAAFRKFGLKKGDIVACYMSNRKEAIFAMHAINSIGAIWTGALPLLASNAVLNRFKQVNPRVLVTNDRFLQEGEEIDMLPNVKILADGLESLEKILIVSTKPDSRPDIRAIKNSCFLDEFLKMGVDADGSIPPMEFEQVSFSHPVLISYTSGTTGQPKALIHGCGILMAVVNPFGINYDTSRDDTWLSISPVGWASWSILASLHFLGEKIILFEGAPYYLSPTFIWDMIDEHKISHIFFPASVFDEYQKRGYAPTEDHDLSSLRLVLAGGSVVKPKNYDFMNEILSDVLFGNSYGSTEVMGVCLIMEMSLPAYKGVINAKSLGVEALVVDDSGNSVMGEVGEIVLPKPLPGLTLGLWGDKDGSAFREKYFSKYEGIFAMGDYGMCNPITKNWLICCRSDETLKQRGCRFGSSEIYNVVEHFPEVRDSLCVSYYNKDMDESAVLFLKMREGDSCSEDLVTKIRKAIAKELTVRHVPDFIMEAPDIPYNLNGKKMEIIVKKIINRLSYNKETIINPESLHFYQNIPALHGYYTC</sequence>
<evidence type="ECO:0000256" key="3">
    <source>
        <dbReference type="ARBA" id="ARBA00015326"/>
    </source>
</evidence>
<dbReference type="Gene3D" id="3.40.50.12780">
    <property type="entry name" value="N-terminal domain of ligase-like"/>
    <property type="match status" value="1"/>
</dbReference>
<evidence type="ECO:0000256" key="5">
    <source>
        <dbReference type="ARBA" id="ARBA00022741"/>
    </source>
</evidence>
<dbReference type="InterPro" id="IPR042099">
    <property type="entry name" value="ANL_N_sf"/>
</dbReference>
<name>A0AAV4TEV4_9ARAC</name>
<comment type="caution">
    <text evidence="10">The sequence shown here is derived from an EMBL/GenBank/DDBJ whole genome shotgun (WGS) entry which is preliminary data.</text>
</comment>
<keyword evidence="5 7" id="KW-0547">Nucleotide-binding</keyword>
<gene>
    <name evidence="10" type="primary">AACS</name>
    <name evidence="10" type="ORF">CDAR_298271</name>
</gene>
<dbReference type="InterPro" id="IPR020845">
    <property type="entry name" value="AMP-binding_CS"/>
</dbReference>
<dbReference type="PANTHER" id="PTHR42921:SF1">
    <property type="entry name" value="ACETOACETYL-COA SYNTHETASE"/>
    <property type="match status" value="1"/>
</dbReference>
<accession>A0AAV4TEV4</accession>
<keyword evidence="6 7" id="KW-0067">ATP-binding</keyword>
<evidence type="ECO:0000256" key="4">
    <source>
        <dbReference type="ARBA" id="ARBA00022598"/>
    </source>
</evidence>
<reference evidence="10 11" key="1">
    <citation type="submission" date="2021-06" db="EMBL/GenBank/DDBJ databases">
        <title>Caerostris darwini draft genome.</title>
        <authorList>
            <person name="Kono N."/>
            <person name="Arakawa K."/>
        </authorList>
    </citation>
    <scope>NUCLEOTIDE SEQUENCE [LARGE SCALE GENOMIC DNA]</scope>
</reference>
<keyword evidence="7" id="KW-0276">Fatty acid metabolism</keyword>
<dbReference type="InterPro" id="IPR032387">
    <property type="entry name" value="ACAS_N"/>
</dbReference>
<dbReference type="Pfam" id="PF00501">
    <property type="entry name" value="AMP-binding"/>
    <property type="match status" value="1"/>
</dbReference>
<keyword evidence="11" id="KW-1185">Reference proteome</keyword>
<comment type="similarity">
    <text evidence="1 7">Belongs to the ATP-dependent AMP-binding enzyme family.</text>
</comment>
<dbReference type="PROSITE" id="PS00455">
    <property type="entry name" value="AMP_BINDING"/>
    <property type="match status" value="1"/>
</dbReference>
<dbReference type="InterPro" id="IPR000873">
    <property type="entry name" value="AMP-dep_synth/lig_dom"/>
</dbReference>
<dbReference type="AlphaFoldDB" id="A0AAV4TEV4"/>
<dbReference type="EC" id="6.2.1.16" evidence="2 7"/>
<protein>
    <recommendedName>
        <fullName evidence="3 7">Acetoacetyl-CoA synthetase</fullName>
        <ecNumber evidence="2 7">6.2.1.16</ecNumber>
    </recommendedName>
</protein>
<dbReference type="InterPro" id="IPR045851">
    <property type="entry name" value="AMP-bd_C_sf"/>
</dbReference>
<evidence type="ECO:0000313" key="11">
    <source>
        <dbReference type="Proteomes" id="UP001054837"/>
    </source>
</evidence>
<evidence type="ECO:0000259" key="9">
    <source>
        <dbReference type="Pfam" id="PF16177"/>
    </source>
</evidence>
<comment type="function">
    <text evidence="7">Converts acetoacetate to acetoacetyl-CoA in the cytosol.</text>
</comment>